<accession>A0AAN7VBS7</accession>
<proteinExistence type="predicted"/>
<feature type="signal peptide" evidence="1">
    <location>
        <begin position="1"/>
        <end position="19"/>
    </location>
</feature>
<gene>
    <name evidence="2" type="ORF">RI129_009526</name>
</gene>
<comment type="caution">
    <text evidence="2">The sequence shown here is derived from an EMBL/GenBank/DDBJ whole genome shotgun (WGS) entry which is preliminary data.</text>
</comment>
<keyword evidence="1" id="KW-0732">Signal</keyword>
<protein>
    <submittedName>
        <fullName evidence="2">Uncharacterized protein</fullName>
    </submittedName>
</protein>
<dbReference type="Gene3D" id="1.10.238.20">
    <property type="entry name" value="Pheromone/general odorant binding protein domain"/>
    <property type="match status" value="1"/>
</dbReference>
<feature type="chain" id="PRO_5043021696" evidence="1">
    <location>
        <begin position="20"/>
        <end position="153"/>
    </location>
</feature>
<dbReference type="InterPro" id="IPR036728">
    <property type="entry name" value="PBP_GOBP_sf"/>
</dbReference>
<dbReference type="Proteomes" id="UP001329430">
    <property type="component" value="Chromosome 7"/>
</dbReference>
<evidence type="ECO:0000313" key="2">
    <source>
        <dbReference type="EMBL" id="KAK5640979.1"/>
    </source>
</evidence>
<organism evidence="2 3">
    <name type="scientific">Pyrocoelia pectoralis</name>
    <dbReference type="NCBI Taxonomy" id="417401"/>
    <lineage>
        <taxon>Eukaryota</taxon>
        <taxon>Metazoa</taxon>
        <taxon>Ecdysozoa</taxon>
        <taxon>Arthropoda</taxon>
        <taxon>Hexapoda</taxon>
        <taxon>Insecta</taxon>
        <taxon>Pterygota</taxon>
        <taxon>Neoptera</taxon>
        <taxon>Endopterygota</taxon>
        <taxon>Coleoptera</taxon>
        <taxon>Polyphaga</taxon>
        <taxon>Elateriformia</taxon>
        <taxon>Elateroidea</taxon>
        <taxon>Lampyridae</taxon>
        <taxon>Lampyrinae</taxon>
        <taxon>Pyrocoelia</taxon>
    </lineage>
</organism>
<name>A0AAN7VBS7_9COLE</name>
<dbReference type="SUPFAM" id="SSF47565">
    <property type="entry name" value="Insect pheromone/odorant-binding proteins"/>
    <property type="match status" value="1"/>
</dbReference>
<reference evidence="2 3" key="1">
    <citation type="journal article" date="2024" name="Insects">
        <title>An Improved Chromosome-Level Genome Assembly of the Firefly Pyrocoelia pectoralis.</title>
        <authorList>
            <person name="Fu X."/>
            <person name="Meyer-Rochow V.B."/>
            <person name="Ballantyne L."/>
            <person name="Zhu X."/>
        </authorList>
    </citation>
    <scope>NUCLEOTIDE SEQUENCE [LARGE SCALE GENOMIC DNA]</scope>
    <source>
        <strain evidence="2">XCY_ONT2</strain>
    </source>
</reference>
<keyword evidence="3" id="KW-1185">Reference proteome</keyword>
<sequence length="153" mass="17858">MICIISWMLIAIIIPQLQCITVDVEFYTPEDYVCMEKAEIDKNYVDDHVFANASVARGDDKFDVYMECWGQGMKLFDENFAMVPATWKHYITTMIFKYYGIMDDPNKDEMVDTAVDKCKRLKTGRNNGDIVIQALNCIKLFFYKYSKEGHIEL</sequence>
<evidence type="ECO:0000256" key="1">
    <source>
        <dbReference type="SAM" id="SignalP"/>
    </source>
</evidence>
<dbReference type="EMBL" id="JAVRBK010000007">
    <property type="protein sequence ID" value="KAK5640979.1"/>
    <property type="molecule type" value="Genomic_DNA"/>
</dbReference>
<dbReference type="GO" id="GO:0005549">
    <property type="term" value="F:odorant binding"/>
    <property type="evidence" value="ECO:0007669"/>
    <property type="project" value="InterPro"/>
</dbReference>
<dbReference type="AlphaFoldDB" id="A0AAN7VBS7"/>
<evidence type="ECO:0000313" key="3">
    <source>
        <dbReference type="Proteomes" id="UP001329430"/>
    </source>
</evidence>